<gene>
    <name evidence="1" type="ORF">EDS130_LOCUS4959</name>
    <name evidence="2" type="ORF">XAT740_LOCUS7401</name>
</gene>
<keyword evidence="3" id="KW-1185">Reference proteome</keyword>
<protein>
    <submittedName>
        <fullName evidence="2">Uncharacterized protein</fullName>
    </submittedName>
</protein>
<sequence>MKNLNPIYDALNLQKWPRSHSNETSNTVLNQNVRRQLHTEALTEENFHQVHLSHRRIEDFPTISHKSLMRSSIYPISDSIIAYTDKNADYLILALFFFVLDLTIHDIDRLKSMNVHTIQDLLGRCLIHDTLDEFHMFLLNGFRLSEKTASGITNLFSQWIDYNLNGIQSNH</sequence>
<proteinExistence type="predicted"/>
<accession>A0A813YUA7</accession>
<evidence type="ECO:0000313" key="3">
    <source>
        <dbReference type="Proteomes" id="UP000663828"/>
    </source>
</evidence>
<reference evidence="2" key="1">
    <citation type="submission" date="2021-02" db="EMBL/GenBank/DDBJ databases">
        <authorList>
            <person name="Nowell W R."/>
        </authorList>
    </citation>
    <scope>NUCLEOTIDE SEQUENCE</scope>
</reference>
<dbReference type="OrthoDB" id="9980477at2759"/>
<dbReference type="AlphaFoldDB" id="A0A813YUA7"/>
<evidence type="ECO:0000313" key="2">
    <source>
        <dbReference type="EMBL" id="CAF0888875.1"/>
    </source>
</evidence>
<dbReference type="EMBL" id="CAJNOJ010000013">
    <property type="protein sequence ID" value="CAF0803120.1"/>
    <property type="molecule type" value="Genomic_DNA"/>
</dbReference>
<dbReference type="Proteomes" id="UP000663828">
    <property type="component" value="Unassembled WGS sequence"/>
</dbReference>
<dbReference type="EMBL" id="CAJNOR010000353">
    <property type="protein sequence ID" value="CAF0888875.1"/>
    <property type="molecule type" value="Genomic_DNA"/>
</dbReference>
<name>A0A813YUA7_ADIRI</name>
<dbReference type="Proteomes" id="UP000663852">
    <property type="component" value="Unassembled WGS sequence"/>
</dbReference>
<evidence type="ECO:0000313" key="1">
    <source>
        <dbReference type="EMBL" id="CAF0803120.1"/>
    </source>
</evidence>
<comment type="caution">
    <text evidence="2">The sequence shown here is derived from an EMBL/GenBank/DDBJ whole genome shotgun (WGS) entry which is preliminary data.</text>
</comment>
<organism evidence="2 3">
    <name type="scientific">Adineta ricciae</name>
    <name type="common">Rotifer</name>
    <dbReference type="NCBI Taxonomy" id="249248"/>
    <lineage>
        <taxon>Eukaryota</taxon>
        <taxon>Metazoa</taxon>
        <taxon>Spiralia</taxon>
        <taxon>Gnathifera</taxon>
        <taxon>Rotifera</taxon>
        <taxon>Eurotatoria</taxon>
        <taxon>Bdelloidea</taxon>
        <taxon>Adinetida</taxon>
        <taxon>Adinetidae</taxon>
        <taxon>Adineta</taxon>
    </lineage>
</organism>